<dbReference type="Proteomes" id="UP000297245">
    <property type="component" value="Unassembled WGS sequence"/>
</dbReference>
<reference evidence="1 2" key="1">
    <citation type="journal article" date="2019" name="Nat. Ecol. Evol.">
        <title>Megaphylogeny resolves global patterns of mushroom evolution.</title>
        <authorList>
            <person name="Varga T."/>
            <person name="Krizsan K."/>
            <person name="Foldi C."/>
            <person name="Dima B."/>
            <person name="Sanchez-Garcia M."/>
            <person name="Sanchez-Ramirez S."/>
            <person name="Szollosi G.J."/>
            <person name="Szarkandi J.G."/>
            <person name="Papp V."/>
            <person name="Albert L."/>
            <person name="Andreopoulos W."/>
            <person name="Angelini C."/>
            <person name="Antonin V."/>
            <person name="Barry K.W."/>
            <person name="Bougher N.L."/>
            <person name="Buchanan P."/>
            <person name="Buyck B."/>
            <person name="Bense V."/>
            <person name="Catcheside P."/>
            <person name="Chovatia M."/>
            <person name="Cooper J."/>
            <person name="Damon W."/>
            <person name="Desjardin D."/>
            <person name="Finy P."/>
            <person name="Geml J."/>
            <person name="Haridas S."/>
            <person name="Hughes K."/>
            <person name="Justo A."/>
            <person name="Karasinski D."/>
            <person name="Kautmanova I."/>
            <person name="Kiss B."/>
            <person name="Kocsube S."/>
            <person name="Kotiranta H."/>
            <person name="LaButti K.M."/>
            <person name="Lechner B.E."/>
            <person name="Liimatainen K."/>
            <person name="Lipzen A."/>
            <person name="Lukacs Z."/>
            <person name="Mihaltcheva S."/>
            <person name="Morgado L.N."/>
            <person name="Niskanen T."/>
            <person name="Noordeloos M.E."/>
            <person name="Ohm R.A."/>
            <person name="Ortiz-Santana B."/>
            <person name="Ovrebo C."/>
            <person name="Racz N."/>
            <person name="Riley R."/>
            <person name="Savchenko A."/>
            <person name="Shiryaev A."/>
            <person name="Soop K."/>
            <person name="Spirin V."/>
            <person name="Szebenyi C."/>
            <person name="Tomsovsky M."/>
            <person name="Tulloss R.E."/>
            <person name="Uehling J."/>
            <person name="Grigoriev I.V."/>
            <person name="Vagvolgyi C."/>
            <person name="Papp T."/>
            <person name="Martin F.M."/>
            <person name="Miettinen O."/>
            <person name="Hibbett D.S."/>
            <person name="Nagy L.G."/>
        </authorList>
    </citation>
    <scope>NUCLEOTIDE SEQUENCE [LARGE SCALE GENOMIC DNA]</scope>
    <source>
        <strain evidence="1 2">CBS 962.96</strain>
    </source>
</reference>
<sequence length="189" mass="21503">MASTVRPTTSILSLKKEDEEALAAAEVETEEDAVPYNEEYRKDSWLWSKGTCNMSPDQMKEWEAEAWISLAETPESSGHAAYAKHHAAMYGDLADDAEFRFKKVGHPDFVLLSEHVLLHERVASWRKEQLEWMVLLVKLYSWLCKYFVDKLAVAWYLSGISGRYHHAPGNAKQEALEGCLKGNLNLLLS</sequence>
<dbReference type="EMBL" id="ML180898">
    <property type="protein sequence ID" value="THU76479.1"/>
    <property type="molecule type" value="Genomic_DNA"/>
</dbReference>
<evidence type="ECO:0000313" key="2">
    <source>
        <dbReference type="Proteomes" id="UP000297245"/>
    </source>
</evidence>
<name>A0A4S8KLS9_DENBC</name>
<organism evidence="1 2">
    <name type="scientific">Dendrothele bispora (strain CBS 962.96)</name>
    <dbReference type="NCBI Taxonomy" id="1314807"/>
    <lineage>
        <taxon>Eukaryota</taxon>
        <taxon>Fungi</taxon>
        <taxon>Dikarya</taxon>
        <taxon>Basidiomycota</taxon>
        <taxon>Agaricomycotina</taxon>
        <taxon>Agaricomycetes</taxon>
        <taxon>Agaricomycetidae</taxon>
        <taxon>Agaricales</taxon>
        <taxon>Agaricales incertae sedis</taxon>
        <taxon>Dendrothele</taxon>
    </lineage>
</organism>
<proteinExistence type="predicted"/>
<dbReference type="AlphaFoldDB" id="A0A4S8KLS9"/>
<keyword evidence="2" id="KW-1185">Reference proteome</keyword>
<evidence type="ECO:0000313" key="1">
    <source>
        <dbReference type="EMBL" id="THU76479.1"/>
    </source>
</evidence>
<gene>
    <name evidence="1" type="ORF">K435DRAFT_813375</name>
</gene>
<protein>
    <submittedName>
        <fullName evidence="1">Uncharacterized protein</fullName>
    </submittedName>
</protein>
<accession>A0A4S8KLS9</accession>